<feature type="transmembrane region" description="Helical" evidence="2">
    <location>
        <begin position="374"/>
        <end position="396"/>
    </location>
</feature>
<reference evidence="3 4" key="2">
    <citation type="submission" date="2019-09" db="EMBL/GenBank/DDBJ databases">
        <authorList>
            <person name="Jin C."/>
        </authorList>
    </citation>
    <scope>NUCLEOTIDE SEQUENCE [LARGE SCALE GENOMIC DNA]</scope>
    <source>
        <strain evidence="3 4">BN140078</strain>
    </source>
</reference>
<feature type="compositionally biased region" description="Pro residues" evidence="1">
    <location>
        <begin position="79"/>
        <end position="90"/>
    </location>
</feature>
<feature type="transmembrane region" description="Helical" evidence="2">
    <location>
        <begin position="613"/>
        <end position="631"/>
    </location>
</feature>
<keyword evidence="2" id="KW-0812">Transmembrane</keyword>
<name>A0A5B2W336_9BACT</name>
<evidence type="ECO:0000313" key="4">
    <source>
        <dbReference type="Proteomes" id="UP000324611"/>
    </source>
</evidence>
<dbReference type="Proteomes" id="UP000324611">
    <property type="component" value="Unassembled WGS sequence"/>
</dbReference>
<evidence type="ECO:0000256" key="1">
    <source>
        <dbReference type="SAM" id="MobiDB-lite"/>
    </source>
</evidence>
<evidence type="ECO:0000313" key="3">
    <source>
        <dbReference type="EMBL" id="KAA2244917.1"/>
    </source>
</evidence>
<reference evidence="3 4" key="1">
    <citation type="submission" date="2019-09" db="EMBL/GenBank/DDBJ databases">
        <title>Chitinophaga ginsengihumi sp. nov., isolated from soil of ginseng rhizosphere.</title>
        <authorList>
            <person name="Lee J."/>
        </authorList>
    </citation>
    <scope>NUCLEOTIDE SEQUENCE [LARGE SCALE GENOMIC DNA]</scope>
    <source>
        <strain evidence="3 4">BN140078</strain>
    </source>
</reference>
<feature type="transmembrane region" description="Helical" evidence="2">
    <location>
        <begin position="752"/>
        <end position="769"/>
    </location>
</feature>
<protein>
    <submittedName>
        <fullName evidence="3">DUF2339 domain-containing protein</fullName>
    </submittedName>
</protein>
<feature type="transmembrane region" description="Helical" evidence="2">
    <location>
        <begin position="264"/>
        <end position="282"/>
    </location>
</feature>
<feature type="transmembrane region" description="Helical" evidence="2">
    <location>
        <begin position="311"/>
        <end position="329"/>
    </location>
</feature>
<dbReference type="PANTHER" id="PTHR38434">
    <property type="entry name" value="BLL2549 PROTEIN"/>
    <property type="match status" value="1"/>
</dbReference>
<keyword evidence="2" id="KW-0472">Membrane</keyword>
<dbReference type="RefSeq" id="WP_149836313.1">
    <property type="nucleotide sequence ID" value="NZ_VUOC01000001.1"/>
</dbReference>
<gene>
    <name evidence="3" type="ORF">F0L74_02845</name>
</gene>
<feature type="transmembrane region" description="Helical" evidence="2">
    <location>
        <begin position="207"/>
        <end position="230"/>
    </location>
</feature>
<feature type="transmembrane region" description="Helical" evidence="2">
    <location>
        <begin position="479"/>
        <end position="497"/>
    </location>
</feature>
<dbReference type="EMBL" id="VUOC01000001">
    <property type="protein sequence ID" value="KAA2244917.1"/>
    <property type="molecule type" value="Genomic_DNA"/>
</dbReference>
<feature type="transmembrane region" description="Helical" evidence="2">
    <location>
        <begin position="236"/>
        <end position="257"/>
    </location>
</feature>
<feature type="transmembrane region" description="Helical" evidence="2">
    <location>
        <begin position="580"/>
        <end position="601"/>
    </location>
</feature>
<feature type="transmembrane region" description="Helical" evidence="2">
    <location>
        <begin position="683"/>
        <end position="707"/>
    </location>
</feature>
<feature type="transmembrane region" description="Helical" evidence="2">
    <location>
        <begin position="552"/>
        <end position="574"/>
    </location>
</feature>
<feature type="transmembrane region" description="Helical" evidence="2">
    <location>
        <begin position="154"/>
        <end position="171"/>
    </location>
</feature>
<dbReference type="Pfam" id="PF10101">
    <property type="entry name" value="DUF2339"/>
    <property type="match status" value="1"/>
</dbReference>
<feature type="transmembrane region" description="Helical" evidence="2">
    <location>
        <begin position="456"/>
        <end position="472"/>
    </location>
</feature>
<feature type="transmembrane region" description="Helical" evidence="2">
    <location>
        <begin position="509"/>
        <end position="532"/>
    </location>
</feature>
<proteinExistence type="predicted"/>
<organism evidence="3 4">
    <name type="scientific">Chitinophaga agrisoli</name>
    <dbReference type="NCBI Taxonomy" id="2607653"/>
    <lineage>
        <taxon>Bacteria</taxon>
        <taxon>Pseudomonadati</taxon>
        <taxon>Bacteroidota</taxon>
        <taxon>Chitinophagia</taxon>
        <taxon>Chitinophagales</taxon>
        <taxon>Chitinophagaceae</taxon>
        <taxon>Chitinophaga</taxon>
    </lineage>
</organism>
<feature type="transmembrane region" description="Helical" evidence="2">
    <location>
        <begin position="781"/>
        <end position="798"/>
    </location>
</feature>
<feature type="transmembrane region" description="Helical" evidence="2">
    <location>
        <begin position="6"/>
        <end position="23"/>
    </location>
</feature>
<feature type="transmembrane region" description="Helical" evidence="2">
    <location>
        <begin position="402"/>
        <end position="420"/>
    </location>
</feature>
<keyword evidence="4" id="KW-1185">Reference proteome</keyword>
<feature type="transmembrane region" description="Helical" evidence="2">
    <location>
        <begin position="183"/>
        <end position="200"/>
    </location>
</feature>
<dbReference type="AlphaFoldDB" id="A0A5B2W336"/>
<comment type="caution">
    <text evidence="3">The sequence shown here is derived from an EMBL/GenBank/DDBJ whole genome shotgun (WGS) entry which is preliminary data.</text>
</comment>
<dbReference type="InterPro" id="IPR019286">
    <property type="entry name" value="DUF2339_TM"/>
</dbReference>
<evidence type="ECO:0000256" key="2">
    <source>
        <dbReference type="SAM" id="Phobius"/>
    </source>
</evidence>
<feature type="transmembrane region" description="Helical" evidence="2">
    <location>
        <begin position="727"/>
        <end position="745"/>
    </location>
</feature>
<keyword evidence="2" id="KW-1133">Transmembrane helix</keyword>
<feature type="transmembrane region" description="Helical" evidence="2">
    <location>
        <begin position="651"/>
        <end position="671"/>
    </location>
</feature>
<dbReference type="PANTHER" id="PTHR38434:SF1">
    <property type="entry name" value="BLL2549 PROTEIN"/>
    <property type="match status" value="1"/>
</dbReference>
<feature type="transmembrane region" description="Helical" evidence="2">
    <location>
        <begin position="341"/>
        <end position="362"/>
    </location>
</feature>
<feature type="transmembrane region" description="Helical" evidence="2">
    <location>
        <begin position="432"/>
        <end position="450"/>
    </location>
</feature>
<accession>A0A5B2W336</accession>
<feature type="transmembrane region" description="Helical" evidence="2">
    <location>
        <begin position="288"/>
        <end position="306"/>
    </location>
</feature>
<sequence>MFETIIFLLLVVVLIVLLTFKANTGRAITILQSEIIQLREQLKAYREKLAETPPVVREALPRPPETEMRPAPDAMRVSPPVPEPAQPTPPVEAATPIQEAAIPESAQPTQTIPPVREAAFTATREPEPEQEKPSFWDNFLDKNPDLEKFIGENLFNKIGIAVLVLGIGFFLKYAIDKQWINEIGRTFIGIICGGLLIGVAHRLRKTFAPFSSVLIGGGVSVLYFTITIAFHQYHLIGQTLAFILTVLITAFTVFLSLAYNRKELAIIAILGGFSAPFMVSTGEGNIPVLFSYILILNIGMLVLAYFKKWNVVNVICYAATVILYGSWLVMSLNQTTPARPVPYAAGLIFGTLFYLVFFLMNVVNNVKNRARFSYLDISILLTNTFLYYAAGMAILYQLSGTTYQGLFTVLIAVFNCAFAYSLYKNERVDRTLIFLLIGLVLTFASLTAPVQLHGNYITMFWAAETVLLCWLWQKSGIVLMKYVSVIILGLMFVSLVMDWTQIEDPGARHLLPFINRVFITGAVAVVAVFLLLKLSRNEARERPFVLDIPVKLYRVALGFFSIVLIYITVILELWYQSSFYFPLLTPVVTGTFNYVFVTVLLFTCRRRGNWRQFVALGLCIGLALAWAYPLYYNWAVIDLRTQVLAGKAPAAWFFIHYLLPIGWVCILYQLYRIVLSFERKDYMVAFQWFASVMVLYMASASLDQLVAYIAGGSGPALEQVLHNTHRVGFAILWGAFAFVLIYLGLRWKSKMIRIISISVFGITLLKLFFFDFAGLGEGGKIAAFISLGIILLIISFMYQRLKRILFTDESSTIAPETHE</sequence>
<feature type="region of interest" description="Disordered" evidence="1">
    <location>
        <begin position="59"/>
        <end position="91"/>
    </location>
</feature>